<sequence>MIVADVFRINRAMKQTYTMHYYGGGGRCNRRRRTRETDPDRRAVMGRKHRYFGLLLASFILAGCCLGAMIACGVSIVQPMVETNSLEFQETTCTTTNANLTGEEVDCKCGKHCHSEYPCLRIDVSYADKDGTTNSGVLFETEKRLHKGGEKDEDSQCVVAPCDRSRRDNEDAVSRFQANYPVGRTFKCLYNPDNTQEVLIKRLYTWNDMFHSMFWSTLGFVIFSGLLVYFFFKCRRARSELATMPIVIPPPGATTAQPGEFLPPPYPGAQTPYPQALQPPPYHTIDSKDEKTGNTVLWYPLMFTEPRSGNTIHLVTQSHGRKDKKRYKMDEQQAAAGRYKMYKCMVIVAALVTAGCMSAIIVCGTNIVQPIVETNSLSFKETTCTTARSYLTGEKADCDCGKNCQSAYPCLRITVSYADEGGTTNNGVLFDTEQRLNKDGHRGEDLQCVTAPCDRSWEENRKEVENFQDEHADGQTYKCLYNPADTNQVLLKRLFTWDHMFHSMLWSSIGFVVFACVTVYLALRCKKAVFGYYL</sequence>
<evidence type="ECO:0000256" key="6">
    <source>
        <dbReference type="ARBA" id="ARBA00023136"/>
    </source>
</evidence>
<dbReference type="Pfam" id="PF03185">
    <property type="entry name" value="CaKB"/>
    <property type="match status" value="2"/>
</dbReference>
<evidence type="ECO:0000256" key="3">
    <source>
        <dbReference type="ARBA" id="ARBA00022692"/>
    </source>
</evidence>
<evidence type="ECO:0000256" key="4">
    <source>
        <dbReference type="ARBA" id="ARBA00022989"/>
    </source>
</evidence>
<keyword evidence="6 9" id="KW-0472">Membrane</keyword>
<feature type="transmembrane region" description="Helical" evidence="9">
    <location>
        <begin position="51"/>
        <end position="77"/>
    </location>
</feature>
<dbReference type="eggNOG" id="ENOG502QSCP">
    <property type="taxonomic scope" value="Eukaryota"/>
</dbReference>
<feature type="transmembrane region" description="Helical" evidence="9">
    <location>
        <begin position="213"/>
        <end position="232"/>
    </location>
</feature>
<evidence type="ECO:0000256" key="9">
    <source>
        <dbReference type="SAM" id="Phobius"/>
    </source>
</evidence>
<evidence type="ECO:0000256" key="7">
    <source>
        <dbReference type="ARBA" id="ARBA00023180"/>
    </source>
</evidence>
<dbReference type="GO" id="GO:0015269">
    <property type="term" value="F:calcium-activated potassium channel activity"/>
    <property type="evidence" value="ECO:0007669"/>
    <property type="project" value="InterPro"/>
</dbReference>
<gene>
    <name evidence="10" type="ORF">BRAFLDRAFT_119907</name>
</gene>
<comment type="subcellular location">
    <subcellularLocation>
        <location evidence="1">Membrane</location>
        <topology evidence="1">Multi-pass membrane protein</topology>
    </subcellularLocation>
</comment>
<organism evidence="10">
    <name type="scientific">Branchiostoma floridae</name>
    <name type="common">Florida lancelet</name>
    <name type="synonym">Amphioxus</name>
    <dbReference type="NCBI Taxonomy" id="7739"/>
    <lineage>
        <taxon>Eukaryota</taxon>
        <taxon>Metazoa</taxon>
        <taxon>Chordata</taxon>
        <taxon>Cephalochordata</taxon>
        <taxon>Leptocardii</taxon>
        <taxon>Amphioxiformes</taxon>
        <taxon>Branchiostomatidae</taxon>
        <taxon>Branchiostoma</taxon>
    </lineage>
</organism>
<keyword evidence="2" id="KW-0813">Transport</keyword>
<evidence type="ECO:0000256" key="1">
    <source>
        <dbReference type="ARBA" id="ARBA00004141"/>
    </source>
</evidence>
<evidence type="ECO:0000313" key="10">
    <source>
        <dbReference type="EMBL" id="EEN69824.1"/>
    </source>
</evidence>
<dbReference type="InParanoid" id="C3XPF3"/>
<accession>C3XPF3</accession>
<evidence type="ECO:0000256" key="8">
    <source>
        <dbReference type="ARBA" id="ARBA00023303"/>
    </source>
</evidence>
<dbReference type="EMBL" id="GG666451">
    <property type="protein sequence ID" value="EEN69824.1"/>
    <property type="molecule type" value="Genomic_DNA"/>
</dbReference>
<keyword evidence="8" id="KW-0407">Ion channel</keyword>
<dbReference type="PANTHER" id="PTHR10258">
    <property type="entry name" value="CALCIUM-ACTIVATED POTASSIUM CHANNEL SUBUNIT BETA"/>
    <property type="match status" value="1"/>
</dbReference>
<proteinExistence type="predicted"/>
<evidence type="ECO:0000256" key="5">
    <source>
        <dbReference type="ARBA" id="ARBA00023065"/>
    </source>
</evidence>
<dbReference type="AlphaFoldDB" id="C3XPF3"/>
<evidence type="ECO:0000256" key="2">
    <source>
        <dbReference type="ARBA" id="ARBA00022448"/>
    </source>
</evidence>
<feature type="transmembrane region" description="Helical" evidence="9">
    <location>
        <begin position="346"/>
        <end position="368"/>
    </location>
</feature>
<dbReference type="GO" id="GO:0016020">
    <property type="term" value="C:membrane"/>
    <property type="evidence" value="ECO:0007669"/>
    <property type="project" value="UniProtKB-SubCell"/>
</dbReference>
<protein>
    <submittedName>
        <fullName evidence="10">Uncharacterized protein</fullName>
    </submittedName>
</protein>
<keyword evidence="4 9" id="KW-1133">Transmembrane helix</keyword>
<keyword evidence="3 9" id="KW-0812">Transmembrane</keyword>
<name>C3XPF3_BRAFL</name>
<dbReference type="InterPro" id="IPR003930">
    <property type="entry name" value="K_chnl_Ca-activ_BK_bsu"/>
</dbReference>
<dbReference type="PANTHER" id="PTHR10258:SF8">
    <property type="entry name" value="CALCIUM-ACTIVATED POTASSIUM CHANNEL BK ALPHA SUBUNIT DOMAIN-CONTAINING PROTEIN"/>
    <property type="match status" value="1"/>
</dbReference>
<reference evidence="10" key="1">
    <citation type="journal article" date="2008" name="Nature">
        <title>The amphioxus genome and the evolution of the chordate karyotype.</title>
        <authorList>
            <consortium name="US DOE Joint Genome Institute (JGI-PGF)"/>
            <person name="Putnam N.H."/>
            <person name="Butts T."/>
            <person name="Ferrier D.E.K."/>
            <person name="Furlong R.F."/>
            <person name="Hellsten U."/>
            <person name="Kawashima T."/>
            <person name="Robinson-Rechavi M."/>
            <person name="Shoguchi E."/>
            <person name="Terry A."/>
            <person name="Yu J.-K."/>
            <person name="Benito-Gutierrez E.L."/>
            <person name="Dubchak I."/>
            <person name="Garcia-Fernandez J."/>
            <person name="Gibson-Brown J.J."/>
            <person name="Grigoriev I.V."/>
            <person name="Horton A.C."/>
            <person name="de Jong P.J."/>
            <person name="Jurka J."/>
            <person name="Kapitonov V.V."/>
            <person name="Kohara Y."/>
            <person name="Kuroki Y."/>
            <person name="Lindquist E."/>
            <person name="Lucas S."/>
            <person name="Osoegawa K."/>
            <person name="Pennacchio L.A."/>
            <person name="Salamov A.A."/>
            <person name="Satou Y."/>
            <person name="Sauka-Spengler T."/>
            <person name="Schmutz J."/>
            <person name="Shin-I T."/>
            <person name="Toyoda A."/>
            <person name="Bronner-Fraser M."/>
            <person name="Fujiyama A."/>
            <person name="Holland L.Z."/>
            <person name="Holland P.W.H."/>
            <person name="Satoh N."/>
            <person name="Rokhsar D.S."/>
        </authorList>
    </citation>
    <scope>NUCLEOTIDE SEQUENCE [LARGE SCALE GENOMIC DNA]</scope>
    <source>
        <strain evidence="10">S238N-H82</strain>
        <tissue evidence="10">Testes</tissue>
    </source>
</reference>
<keyword evidence="7" id="KW-0325">Glycoprotein</keyword>
<keyword evidence="5" id="KW-0406">Ion transport</keyword>
<feature type="transmembrane region" description="Helical" evidence="9">
    <location>
        <begin position="504"/>
        <end position="523"/>
    </location>
</feature>